<dbReference type="Proteomes" id="UP000619260">
    <property type="component" value="Unassembled WGS sequence"/>
</dbReference>
<reference evidence="2" key="1">
    <citation type="submission" date="2021-01" db="EMBL/GenBank/DDBJ databases">
        <title>Whole genome shotgun sequence of Virgisporangium aliadipatigenens NBRC 105644.</title>
        <authorList>
            <person name="Komaki H."/>
            <person name="Tamura T."/>
        </authorList>
    </citation>
    <scope>NUCLEOTIDE SEQUENCE</scope>
    <source>
        <strain evidence="2">NBRC 105644</strain>
    </source>
</reference>
<feature type="region of interest" description="Disordered" evidence="1">
    <location>
        <begin position="1"/>
        <end position="78"/>
    </location>
</feature>
<evidence type="ECO:0000313" key="3">
    <source>
        <dbReference type="Proteomes" id="UP000619260"/>
    </source>
</evidence>
<dbReference type="EMBL" id="BOPF01000022">
    <property type="protein sequence ID" value="GIJ48734.1"/>
    <property type="molecule type" value="Genomic_DNA"/>
</dbReference>
<feature type="compositionally biased region" description="Polar residues" evidence="1">
    <location>
        <begin position="58"/>
        <end position="76"/>
    </location>
</feature>
<sequence>MLQDHPEEPSGVHDDQSCEDDEDDPPRETRWPPPGNPEKTPETARRTVRVTTKRMIPVSNSVKRMIPTGSSHNHSMPGSVGLARYLVIGPGR</sequence>
<feature type="compositionally biased region" description="Basic and acidic residues" evidence="1">
    <location>
        <begin position="1"/>
        <end position="16"/>
    </location>
</feature>
<evidence type="ECO:0000256" key="1">
    <source>
        <dbReference type="SAM" id="MobiDB-lite"/>
    </source>
</evidence>
<name>A0A8J3YND6_9ACTN</name>
<dbReference type="AlphaFoldDB" id="A0A8J3YND6"/>
<protein>
    <submittedName>
        <fullName evidence="2">Uncharacterized protein</fullName>
    </submittedName>
</protein>
<keyword evidence="3" id="KW-1185">Reference proteome</keyword>
<accession>A0A8J3YND6</accession>
<comment type="caution">
    <text evidence="2">The sequence shown here is derived from an EMBL/GenBank/DDBJ whole genome shotgun (WGS) entry which is preliminary data.</text>
</comment>
<gene>
    <name evidence="2" type="ORF">Val02_56200</name>
</gene>
<proteinExistence type="predicted"/>
<organism evidence="2 3">
    <name type="scientific">Virgisporangium aliadipatigenens</name>
    <dbReference type="NCBI Taxonomy" id="741659"/>
    <lineage>
        <taxon>Bacteria</taxon>
        <taxon>Bacillati</taxon>
        <taxon>Actinomycetota</taxon>
        <taxon>Actinomycetes</taxon>
        <taxon>Micromonosporales</taxon>
        <taxon>Micromonosporaceae</taxon>
        <taxon>Virgisporangium</taxon>
    </lineage>
</organism>
<evidence type="ECO:0000313" key="2">
    <source>
        <dbReference type="EMBL" id="GIJ48734.1"/>
    </source>
</evidence>